<organism evidence="2">
    <name type="scientific">Noctiluca scintillans</name>
    <name type="common">Sea sparkle</name>
    <name type="synonym">Red tide dinoflagellate</name>
    <dbReference type="NCBI Taxonomy" id="2966"/>
    <lineage>
        <taxon>Eukaryota</taxon>
        <taxon>Sar</taxon>
        <taxon>Alveolata</taxon>
        <taxon>Dinophyceae</taxon>
        <taxon>Noctilucales</taxon>
        <taxon>Noctilucaceae</taxon>
        <taxon>Noctiluca</taxon>
    </lineage>
</organism>
<feature type="compositionally biased region" description="Polar residues" evidence="1">
    <location>
        <begin position="209"/>
        <end position="229"/>
    </location>
</feature>
<evidence type="ECO:0000313" key="2">
    <source>
        <dbReference type="EMBL" id="CAD8839759.1"/>
    </source>
</evidence>
<feature type="compositionally biased region" description="Polar residues" evidence="1">
    <location>
        <begin position="314"/>
        <end position="331"/>
    </location>
</feature>
<feature type="region of interest" description="Disordered" evidence="1">
    <location>
        <begin position="208"/>
        <end position="285"/>
    </location>
</feature>
<proteinExistence type="predicted"/>
<gene>
    <name evidence="2" type="ORF">NSCI0253_LOCUS14107</name>
</gene>
<sequence length="800" mass="87346">MAQVVFSSRGDETRRRELTQMETCALRDDEGSKFDADGWEICPDAEGCILFATLEQLMMEAAFLLTQIEAAEAHEMDCENRVESMVQRIIDIRLGAPGETDEAVLEQMRDDIIATTCHIRLWHELIEGHLTSSQRANAHYAEWLSTVQQANRQTREVIRCMELELLADTSVSSTSEPALVLSNLRVAPPRPRSCNRSGQPINVMPALRESTNSSCDSSQPEWTPRQQLELSDAPDMEVERETFDSDAEDEDVRAVKLDVGLRSTPGGTNSQPETGVSSDFSSVPEENRRLQVVLQGDLGTTLPPAYRHVLATAQDISEVSTSPSREGSTETPESDSVKSGIEVDSVEMEVEGVFFDQTGDGEMCSVNSVCTNKVVSEETSTTTPVTSSEKEWCGADFVGASSGDEAAPVCNDVLKTLREPLDVRPTPRFTNVPAPDTSDASRSLVREVSTVSPEFESRELTCNAEVSVQADISCQAAEMSPECGGELEDSCASENGRDKAVPATTKLTVDESAHDGHCVPDAATCEPVHISTEVIGPRTSDTGLSEMSEKNQRSVPDNPLMVVAAPKAELAKTSSREDADRSNVEFSRTTSVSDVQEITGDTVLIENLSEQRSRDLEETQGDEMLDNAKTDHAELAEKVSILPVPPSFSRGSRGFGPSARCRSWPDPAVYSTGEGAPAVWTWLQTIANRISGRCYDGGSVGCVDRCPAIDGDAVDFEAGLQRYPHSADVNRFPSHYSSTVREDSTDMDIHEDGEGWTSRFPARRLVRERSALWERGDDGDGLVHAPHFTRRKPSESFSSS</sequence>
<feature type="compositionally biased region" description="Polar residues" evidence="1">
    <location>
        <begin position="584"/>
        <end position="593"/>
    </location>
</feature>
<feature type="region of interest" description="Disordered" evidence="1">
    <location>
        <begin position="313"/>
        <end position="339"/>
    </location>
</feature>
<feature type="region of interest" description="Disordered" evidence="1">
    <location>
        <begin position="536"/>
        <end position="555"/>
    </location>
</feature>
<feature type="compositionally biased region" description="Basic and acidic residues" evidence="1">
    <location>
        <begin position="574"/>
        <end position="583"/>
    </location>
</feature>
<reference evidence="2" key="1">
    <citation type="submission" date="2021-01" db="EMBL/GenBank/DDBJ databases">
        <authorList>
            <person name="Corre E."/>
            <person name="Pelletier E."/>
            <person name="Niang G."/>
            <person name="Scheremetjew M."/>
            <person name="Finn R."/>
            <person name="Kale V."/>
            <person name="Holt S."/>
            <person name="Cochrane G."/>
            <person name="Meng A."/>
            <person name="Brown T."/>
            <person name="Cohen L."/>
        </authorList>
    </citation>
    <scope>NUCLEOTIDE SEQUENCE</scope>
</reference>
<accession>A0A7S1A237</accession>
<dbReference type="AlphaFoldDB" id="A0A7S1A237"/>
<feature type="region of interest" description="Disordered" evidence="1">
    <location>
        <begin position="776"/>
        <end position="800"/>
    </location>
</feature>
<name>A0A7S1A237_NOCSC</name>
<protein>
    <submittedName>
        <fullName evidence="2">Uncharacterized protein</fullName>
    </submittedName>
</protein>
<dbReference type="EMBL" id="HBFQ01020099">
    <property type="protein sequence ID" value="CAD8839759.1"/>
    <property type="molecule type" value="Transcribed_RNA"/>
</dbReference>
<feature type="region of interest" description="Disordered" evidence="1">
    <location>
        <begin position="569"/>
        <end position="593"/>
    </location>
</feature>
<evidence type="ECO:0000256" key="1">
    <source>
        <dbReference type="SAM" id="MobiDB-lite"/>
    </source>
</evidence>
<feature type="compositionally biased region" description="Polar residues" evidence="1">
    <location>
        <begin position="265"/>
        <end position="281"/>
    </location>
</feature>